<evidence type="ECO:0000313" key="3">
    <source>
        <dbReference type="Proteomes" id="UP000799439"/>
    </source>
</evidence>
<keyword evidence="3" id="KW-1185">Reference proteome</keyword>
<feature type="compositionally biased region" description="Pro residues" evidence="1">
    <location>
        <begin position="1"/>
        <end position="11"/>
    </location>
</feature>
<accession>A0A9P4IU68</accession>
<feature type="region of interest" description="Disordered" evidence="1">
    <location>
        <begin position="1"/>
        <end position="22"/>
    </location>
</feature>
<gene>
    <name evidence="2" type="ORF">K461DRAFT_323537</name>
</gene>
<name>A0A9P4IU68_9PEZI</name>
<feature type="compositionally biased region" description="Basic and acidic residues" evidence="1">
    <location>
        <begin position="379"/>
        <end position="401"/>
    </location>
</feature>
<dbReference type="Proteomes" id="UP000799439">
    <property type="component" value="Unassembled WGS sequence"/>
</dbReference>
<organism evidence="2 3">
    <name type="scientific">Myriangium duriaei CBS 260.36</name>
    <dbReference type="NCBI Taxonomy" id="1168546"/>
    <lineage>
        <taxon>Eukaryota</taxon>
        <taxon>Fungi</taxon>
        <taxon>Dikarya</taxon>
        <taxon>Ascomycota</taxon>
        <taxon>Pezizomycotina</taxon>
        <taxon>Dothideomycetes</taxon>
        <taxon>Dothideomycetidae</taxon>
        <taxon>Myriangiales</taxon>
        <taxon>Myriangiaceae</taxon>
        <taxon>Myriangium</taxon>
    </lineage>
</organism>
<protein>
    <submittedName>
        <fullName evidence="2">Uncharacterized protein</fullName>
    </submittedName>
</protein>
<dbReference type="AlphaFoldDB" id="A0A9P4IU68"/>
<reference evidence="2" key="1">
    <citation type="journal article" date="2020" name="Stud. Mycol.">
        <title>101 Dothideomycetes genomes: a test case for predicting lifestyles and emergence of pathogens.</title>
        <authorList>
            <person name="Haridas S."/>
            <person name="Albert R."/>
            <person name="Binder M."/>
            <person name="Bloem J."/>
            <person name="Labutti K."/>
            <person name="Salamov A."/>
            <person name="Andreopoulos B."/>
            <person name="Baker S."/>
            <person name="Barry K."/>
            <person name="Bills G."/>
            <person name="Bluhm B."/>
            <person name="Cannon C."/>
            <person name="Castanera R."/>
            <person name="Culley D."/>
            <person name="Daum C."/>
            <person name="Ezra D."/>
            <person name="Gonzalez J."/>
            <person name="Henrissat B."/>
            <person name="Kuo A."/>
            <person name="Liang C."/>
            <person name="Lipzen A."/>
            <person name="Lutzoni F."/>
            <person name="Magnuson J."/>
            <person name="Mondo S."/>
            <person name="Nolan M."/>
            <person name="Ohm R."/>
            <person name="Pangilinan J."/>
            <person name="Park H.-J."/>
            <person name="Ramirez L."/>
            <person name="Alfaro M."/>
            <person name="Sun H."/>
            <person name="Tritt A."/>
            <person name="Yoshinaga Y."/>
            <person name="Zwiers L.-H."/>
            <person name="Turgeon B."/>
            <person name="Goodwin S."/>
            <person name="Spatafora J."/>
            <person name="Crous P."/>
            <person name="Grigoriev I."/>
        </authorList>
    </citation>
    <scope>NUCLEOTIDE SEQUENCE</scope>
    <source>
        <strain evidence="2">CBS 260.36</strain>
    </source>
</reference>
<dbReference type="EMBL" id="ML996090">
    <property type="protein sequence ID" value="KAF2150052.1"/>
    <property type="molecule type" value="Genomic_DNA"/>
</dbReference>
<sequence>MATSNPAPPSSPADATSESHYTPRNTAVRFRPILPAPSFTSFVQRCPQNSDPSTVAYVNRPPENTIAELPGDSIIPKPSLIVLQPGGDAILASSQKPLMRFLVSSATLSRFSTDFDAIFLDRAINGDQTSVSQPPEIELPEDGNTLGIMLRIAHLDTSAFLPCFDLDPEAICHLGRAAVTYRCQEVLAQAILRKDPYVAVEQVGLQGIYWCIEAAIDFRDPVAFRAVTNYLTFEHSSNDIRSMVANGCRLDTWTTKQLTDQIDGAKTSVFQSFLRPIATILSCPDCHVEHQEPDWAWRMTSNWRSFSFHGALNRLAGFVSSLGLEDVQLCTDHMQDQTMPYEFKYFCPHRDMILTDIHRRLDATDTRAASDMNQIDHSGTNKDKIGATDKDNDCVADKDNNSEDDMGNAVETKRE</sequence>
<comment type="caution">
    <text evidence="2">The sequence shown here is derived from an EMBL/GenBank/DDBJ whole genome shotgun (WGS) entry which is preliminary data.</text>
</comment>
<feature type="region of interest" description="Disordered" evidence="1">
    <location>
        <begin position="369"/>
        <end position="415"/>
    </location>
</feature>
<evidence type="ECO:0000313" key="2">
    <source>
        <dbReference type="EMBL" id="KAF2150052.1"/>
    </source>
</evidence>
<evidence type="ECO:0000256" key="1">
    <source>
        <dbReference type="SAM" id="MobiDB-lite"/>
    </source>
</evidence>
<proteinExistence type="predicted"/>